<evidence type="ECO:0000313" key="1">
    <source>
        <dbReference type="EMBL" id="EST36737.1"/>
    </source>
</evidence>
<organism evidence="1 2">
    <name type="scientific">Streptomyces roseochromogenus subsp. oscitans DS 12.976</name>
    <dbReference type="NCBI Taxonomy" id="1352936"/>
    <lineage>
        <taxon>Bacteria</taxon>
        <taxon>Bacillati</taxon>
        <taxon>Actinomycetota</taxon>
        <taxon>Actinomycetes</taxon>
        <taxon>Kitasatosporales</taxon>
        <taxon>Streptomycetaceae</taxon>
        <taxon>Streptomyces</taxon>
    </lineage>
</organism>
<sequence length="48" mass="5173">MDSRGGNYRQQARYFAPKAADLDQLLLLLLEATHGPPYGSALGVARLG</sequence>
<keyword evidence="2" id="KW-1185">Reference proteome</keyword>
<dbReference type="EMBL" id="AWQX01000005">
    <property type="protein sequence ID" value="EST36737.1"/>
    <property type="molecule type" value="Genomic_DNA"/>
</dbReference>
<name>V6KX97_STRRC</name>
<dbReference type="Proteomes" id="UP000017984">
    <property type="component" value="Chromosome"/>
</dbReference>
<dbReference type="PATRIC" id="fig|1352936.5.peg.103"/>
<accession>V6KX97</accession>
<gene>
    <name evidence="1" type="ORF">M878_00410</name>
</gene>
<reference evidence="1 2" key="1">
    <citation type="journal article" date="2014" name="Genome Announc.">
        <title>Draft Genome Sequence of Streptomyces roseochromogenes subsp. oscitans DS 12.976, Producer of the Aminocoumarin Antibiotic Clorobiocin.</title>
        <authorList>
            <person name="Ruckert C."/>
            <person name="Kalinowski J."/>
            <person name="Heide L."/>
            <person name="Apel A.K."/>
        </authorList>
    </citation>
    <scope>NUCLEOTIDE SEQUENCE [LARGE SCALE GENOMIC DNA]</scope>
    <source>
        <strain evidence="1 2">DS 12.976</strain>
    </source>
</reference>
<evidence type="ECO:0000313" key="2">
    <source>
        <dbReference type="Proteomes" id="UP000017984"/>
    </source>
</evidence>
<dbReference type="AlphaFoldDB" id="V6KX97"/>
<dbReference type="RefSeq" id="WP_023544121.1">
    <property type="nucleotide sequence ID" value="NZ_CM002285.1"/>
</dbReference>
<protein>
    <submittedName>
        <fullName evidence="1">Uncharacterized protein</fullName>
    </submittedName>
</protein>
<proteinExistence type="predicted"/>
<dbReference type="HOGENOM" id="CLU_3158467_0_0_11"/>
<comment type="caution">
    <text evidence="1">The sequence shown here is derived from an EMBL/GenBank/DDBJ whole genome shotgun (WGS) entry which is preliminary data.</text>
</comment>